<feature type="domain" description="Fibronectin type-III" evidence="7">
    <location>
        <begin position="4804"/>
        <end position="4896"/>
    </location>
</feature>
<evidence type="ECO:0000256" key="3">
    <source>
        <dbReference type="ARBA" id="ARBA00023157"/>
    </source>
</evidence>
<dbReference type="SUPFAM" id="SSF57567">
    <property type="entry name" value="Serine protease inhibitors"/>
    <property type="match status" value="9"/>
</dbReference>
<feature type="domain" description="EGF-like" evidence="6">
    <location>
        <begin position="73"/>
        <end position="109"/>
    </location>
</feature>
<feature type="disulfide bond" evidence="5">
    <location>
        <begin position="1277"/>
        <end position="1287"/>
    </location>
</feature>
<dbReference type="InterPro" id="IPR002919">
    <property type="entry name" value="TIL_dom"/>
</dbReference>
<dbReference type="CDD" id="cd00054">
    <property type="entry name" value="EGF_CA"/>
    <property type="match status" value="13"/>
</dbReference>
<dbReference type="PROSITE" id="PS01186">
    <property type="entry name" value="EGF_2"/>
    <property type="match status" value="16"/>
</dbReference>
<dbReference type="PROSITE" id="PS51233">
    <property type="entry name" value="VWFD"/>
    <property type="match status" value="10"/>
</dbReference>
<feature type="disulfide bond" evidence="5">
    <location>
        <begin position="1373"/>
        <end position="1382"/>
    </location>
</feature>
<feature type="disulfide bond" evidence="5">
    <location>
        <begin position="678"/>
        <end position="688"/>
    </location>
</feature>
<dbReference type="PROSITE" id="PS00010">
    <property type="entry name" value="ASX_HYDROXYL"/>
    <property type="match status" value="11"/>
</dbReference>
<dbReference type="PROSITE" id="PS00022">
    <property type="entry name" value="EGF_1"/>
    <property type="match status" value="16"/>
</dbReference>
<dbReference type="Proteomes" id="UP000694865">
    <property type="component" value="Unplaced"/>
</dbReference>
<dbReference type="InterPro" id="IPR050780">
    <property type="entry name" value="Mucin_vWF_Thrombospondin_sf"/>
</dbReference>
<feature type="domain" description="VWFD" evidence="8">
    <location>
        <begin position="2726"/>
        <end position="2907"/>
    </location>
</feature>
<evidence type="ECO:0000313" key="9">
    <source>
        <dbReference type="Proteomes" id="UP000694865"/>
    </source>
</evidence>
<feature type="domain" description="EGF-like" evidence="6">
    <location>
        <begin position="1347"/>
        <end position="1383"/>
    </location>
</feature>
<feature type="disulfide bond" evidence="5">
    <location>
        <begin position="262"/>
        <end position="271"/>
    </location>
</feature>
<comment type="caution">
    <text evidence="5">Lacks conserved residue(s) required for the propagation of feature annotation.</text>
</comment>
<keyword evidence="9" id="KW-1185">Reference proteome</keyword>
<feature type="domain" description="EGF-like" evidence="6">
    <location>
        <begin position="827"/>
        <end position="863"/>
    </location>
</feature>
<sequence>MEDTGVIGFEVRCSVKVSDAGLEDRSSSDGSERAQTTCSDNPCVIGTCIPQSGNPRYICKCYEGVTGQQCETNIDECISDPCQHEGTCVNVIPGYHCSCQPGWTGVNCENETGPCVVEQGDEPPCQHGGACTAINDVDYVCECPKNYSGNICENDVNECVTLAEYPCINGGTCVNIDGSYYCDCPPGFTDESCQTPIDLCANSPCENGGTCETIEDGNDYQCLCTVRWQGDNCQIEKNACGIDPCKNGGTCNNHYTYYTCTCPAHYYGDTCGSEYGICYATGNAHYITFDERWFDFYGTCKYQFVDRCDDIPSPRMKVLTQNTRPSTESDTTYISDVFITVGAYEISLGAGMDVLVNNIKVNLPINIGAGEITIEYVGLYVELSTDFDAVVKWDGYNTLEVRLPVTLIGKTCGLCGNFNGDPSDDLMTPNMEQVNSTVEFGNSWAVEELGTTCIDAEDISINCSSTSRTEAEYLCGIITDPAGPLSSCNATLQNWYVKNFYDACIHDVCTDPDMASSKACHVIELYAQVCSDEEVPLGSWRNLTNCPATCPGNTVYEWCANACRPDCAYENEEACEKNCIEGCVCPPDMVFDGGLRTCVNRMQCGCSSDGRYYVADTSFVDGDVCQTACTCDSNHTLECVDNTCPENSQCLINNTALECVCNNGYVFNGTHCDDINECYDSPCDHGVCRDQEGFYECDCEPYYNGVNCDNYDDCYSSPCQNGASCVDLDSDYSCTCLVGYSGLNCENDTDECSSNPCQNLGVCYNGLAFYNCTCLPGTDGYNCQIVNDACYSNPCQNKGACDQVGNSTTNYTCTCAAGFTGDNCETALDKCVGDPCGPNGECQNKYTYYNCICNEGFMGRHCDIEFAICVASGDPHYRTFDGVYFDYQGTCQYVLAKNCGEDQPPFEVDVFNQRKYPDASVSYTYEVQIEVNGSYIFFGQNREVRVDGLIITPPAILNSGVTISYVGLNVVGIVQLRLVLVAEFGLTVRWDGDNTVDVSVQSNYKNKVCGLCGNYNGNTTDEFTTQTGNIEGSELAFGNSWAKEPQDDRYPRCQPITSTADPCSTLDSDIISAAQVNCSIITNVNGPFAGCHSRIAPQRYADDCVYDICADPDQGYRVVCDMVASYALMCRSNYISIGDWRTIAECPLACPTDSVYKHSVSACTPTCGNKQANPLTCEYPDIESCECLDGKLLDGDKCVSPSECGCFEDGLHVSVGGTIPTMYCNETCTCEANNTITCIPSTCHEKSFCGLQYGVQGCHCISGYEGTGITCQDINECESNPCIQGNCINLENAFACNCSAGFTGDFCQVYDECYADPCENGATCVDLENAYQCLCVDGYEGTDCEKEINLCDSDPCQNGANCTSFFNGFNCTCTSGFNGSFCEIDIDECASNPCQNGGTCYDKENEFICQCKPQYTGVTCADDVQGLCQSQPCFNGATCIDFVNFRFCRCVAGYSGIDCSVDVNECGSDPCQNNGSCTDLVNGYNCTCPVGFTGVNCERDIGDIVVVNVTVVQKCSLSASITWVLTDVVTWVQVKYREEGSTDWITAGTIAGNQRLFVLLGLNPVTTYEIDIIAMRNSGSYGFAEITTVDTCISGYYGLDCNSDNSQGPFDVQVTYSTTTTLTISWSILISLENTVQEYVIQYRQLGSIEWWNGTVVDSTLRNGMFTGLEPDSYYQVRVIANFNDGTHVPSSGCIDTLHTCDGRREGPNCEHEYSICSGWGDPHYTTFDGMKYDFQGDCTYTLVTNCVEEDDIATFEVMADNRKNHPDDNVSFTREVTVTIGTMTVAMQSDGVVHVNGVEVNLPCQPSDGIVIMRSGLLVNLVTDIGLSVKYDGNERFEVKLPTSFMNKTCGLCGNFDGLPDIEFTPNGTLTAVGAMFGNSWVSDNSSDCDFNVGDITPCANTEADMAAVKSMCSILNETTGPFADCHSKLPPESYYETCEYDLCAMWPDVSMKCDVIELYAADCAALGVIADSWRTSEFCPLSCPLHSTYSACVTCPQSCADSYALQSCAHVCSEGCLCDEGYLLEGDTCVVPDTCGCVDEGYYYKVGEEYVDASCSRRCSCNSGGTIKCEDIKCHTNAICQIRDASRNCFCKDGYIGNGIECVNDIPYDVQEVQVSSIGITVTWKLDFIASRTIVRYRKEANDEWTEMDPIMSDQLIIFLQMLDSETTYAIQILVRRLDGSIGGSDVISVTTCAYGFEGIGCSRNMRTEGAFNLLIETSTSTAISFSWTIENLVLQSLVIQYRTRGVIEWSDATSITDISITSYVLHSLQVNTYYEVQLVAVFNSVTVIAGVTYVVRTCAARHSGPNCQSSYAVCAAYGDPHYITFDGLAYDFQGECDYILAKDCQQDPMVPMLPLFDIVAQNRKLDTNARVTYTREVTMNLFGVDLALMIGGEVRISGVRVNLPVLVSINVTGYAGLDRVYDVYLYHMGIYIVLETDFGVAVAWDTESVALIKMPSSFWNATCGLCGNYDSEPMNDPATPNGDIVSSAAEFGDSWVYNRLQCSAETDDVEACDGVDEATKNEAMDICSILTNVTGPFEPCHHLVDTDIYVSACIYDLCETLPELSDVCDSLQVYAQTCIERGGSPREWRSSICPIDCPADLVYSSCATACPATCSNPDAPSRCMSPCIEGCQCPAGKLLDKGVCIDAVDCGCSDNGKYYSIGETYTEEGCYSTCTCGTDGIISCTDTSCSGTNTYCGIKDGVYGCHCFNGYQLKEGTCEIEHATCIAYGDPHYITFDGKHYDFQGDCEYVLATSNCSHSVTDMPYFKVVGKNQKDRPSDRVSFTREVYITIGEMTISLLQGLRVDVNGSPVTLPYSYANSDLSVIVKTAGRYVKLITSFQLVILWDTVANLVVYVPYSYSNSTCGLCGTLNFDPRDDFIIPGGNLVVNVTTFGENWIANQNECTVPTPPEENPCDVVEEMIVAEANESCHVILNTTGPFGGCHEFVDPWPYYESCLYDMCAILKEESLCDVLGAYTTECMIAGALVQRWRTDQFCRLDCPERAIYTRSASACPNTCIDTSANRACQEMSLEGCECPDGMLLDGSRCVTPSECGCRYEGHIYPIALTPAHVRQTDELCANHLNVTPMQYARGMRLNNIDALVSMDLKETGFKHVNSVIELLQDGEVFINGTRVILPFETEDGVEVFFTGRYVRLLSGFGPKITWDTQNMVAVNVPQEYRNATCGLCGNFDGDDNNDFIGPEFTLIEDVTEFGDSWLYNSEICDVQTDPVEPCDDRQQEELTSIVSTCSIISDSTGPFRQCHSHIDYARQNDSCVYDYCATYPVNYTVCENFEVLAYSCMQLNIEVYPWRTETFCPYTCPANSEYSMCVNLCEPTCDDPTRRTCGGLCVEGCQCSKGFVRQGRECIAIDQCGCLDGGVFHRPDTTFIREGCLEKCSCSTHRIITCDTLHCNKNAYCGFQNGLNYGCHCKDGYNGDGPFYGCHNSSDPVSYYDNCVYDMCAFPGDESLCDTLESYARTCVENGGELLPWRRPDFCPLSCPEGAVYKMLTSACPNTCVNPTASNQCMENEVEGCECEDGKLFDGEKCVSPRDCGCRYAGKIYKRESTFVRRGCSHICECTIDGETKCTTLECDVNAYCDIDLNSDYGCRCFQGFEGDGVHDCQQTDGVCKLYGDPHYITFDGQAYDFQGICKYTLMKTCYDMLNQTEIEIIVDNYKIHQQDSVSWTRGVIIYVYNTVFELMQGDVSVNGSNVWLPYESDLVNIVYIGRYVQLLTDFGVSVTWDTVQAAFVNVPSSYHNLTCGLCGNFDGDHSNDFMDPDSKLLTDGTDFGNSWLYDSDTCNIPAEVVDPCMNRTEEETALIFDACAIITDSQGPFRNCSDTDFTFLQDTCEYDYCATFPDNRTVCENIEVLVYTCMQSNIEVLPWRSETFCPFECAENSEYSLCANECEPTCDNPLVPQSCPVICVEGCKCSDGYVRQGRECIPAGDCGCFHEGMYYMIGTMLINNDCTEACVCTRDLEFVCDTMTCHERAFCAMNEQDNYGCQCHEGFEGDGIDECEMSDATCKAYGDPHYVTFDGLTYSFQGDCRYTMMKTCRDVLNNPEIEIVVENYRMYEGLKLTWTKEVAVYVYGTEFLLKQGGGVVMNGTNMTLPLTTEHNVKVKDTGRYVRLITDFGVRVTWDTEKTVFVRVSKDYFNSTCGLCSNFDGDDTNEFIGTNGTELSTESFGDSWLYGEKPCNATEYIEPCKDIPFTDLMTIIDVCGVLYDPLGPFRNCLDAIDYASLNVTCEYDYCATYPDNYTVCGNIEVLVYSCMQLNIEVYPWRTETFCPFDCTDNAEYKLCVDECEPTCSDPTPTEQCNNLCVEGCQCVDGFVRRGRECVLIDECGCIDDDGVLYEPDTTFIRDGCTETCTCSGSGTLVCSPMACHTHAYCNNEDNENTCQCMEGYEGDGIESCLPAHGTCVAYGDPHYTTFDGIVYDFQGDCQYTLMKNCQDVIDSPPIEIIVENYKDDPSSSVAWTKGVIIALNNTEIKLMKGGAIFVNDLKVNLPLHLDIGVDVIYTGRYVRLVADFGVEVSWDTVSTVFVSVHGKYYNSTCGLCGNFDGDDTNEFISPHGETAKYSQVHSQIEEMAEFGNTWVANSDACSSTALDVDPCEGLEVKDDEIQMCNIISDANGPFAQCHDSLNPARYMETCIYDACGSSLDAYAVCSVISVYVQSCQDIGVELQEWRNESFCHFSMIAPFNLFLHQVAETSITLSWSLDVQVQSLTIQYSVVGESGREEWIDYVTYYTDRSLGLLQNLIPDTSYIIRIKVQHSNGSIYYSIPITITTCPSGWQGVNCELRVPVKAPYDIIIWQLNSVSVYMTWSLDIDDVQELTVQYWNMSSEEWISTTTIPRKRLDYALYELSPVTMYTVRVVVLDNMRAKGPFNILMSQVQTQSLRITWSLLLGADNIEVKYRRRGNTDWEDPPLQISGNQRSILINGRIPAEYLEVSVVAFRNTVQYNSLLSVARSCPLYTVGLNCEEDLNSLIPYDIVAETTLSEGLRIAWSIHAEASHNWSILRYREIGESDWTLTNELTHETSVNIYNLTALTTYEIQVYISVDDEYYYSIIALFGTCPSGWPAEQGKVCDIVIDQKYMESLDTQFEYYTSFSVHSIVTFSQADRISWIEIQYNDANTEYWYKLPTAEDCTTCYYIITELQASTLYNMLIFVMRVDGTFGYSVVSQFTTCKMLYHGSQLCEQGREVFSTWGGMHYQTFDGTLFDYNGECEYVLIDTCMAEDRNQFTVIADAGKTSESVAFMESFNVSVFSV</sequence>
<protein>
    <submittedName>
        <fullName evidence="10">Uncharacterized protein LOC102805457</fullName>
    </submittedName>
</protein>
<dbReference type="Pfam" id="PF12714">
    <property type="entry name" value="TILa"/>
    <property type="match status" value="5"/>
</dbReference>
<feature type="disulfide bond" evidence="5">
    <location>
        <begin position="699"/>
        <end position="708"/>
    </location>
</feature>
<accession>A0ABM0M1C4</accession>
<dbReference type="GeneID" id="102805457"/>
<dbReference type="CDD" id="cd19941">
    <property type="entry name" value="TIL"/>
    <property type="match status" value="9"/>
</dbReference>
<dbReference type="SMART" id="SM00179">
    <property type="entry name" value="EGF_CA"/>
    <property type="match status" value="16"/>
</dbReference>
<dbReference type="SUPFAM" id="SSF49265">
    <property type="entry name" value="Fibronectin type III"/>
    <property type="match status" value="4"/>
</dbReference>
<dbReference type="Pfam" id="PF01826">
    <property type="entry name" value="TIL"/>
    <property type="match status" value="8"/>
</dbReference>
<dbReference type="Pfam" id="PF00008">
    <property type="entry name" value="EGF"/>
    <property type="match status" value="9"/>
</dbReference>
<feature type="disulfide bond" evidence="5">
    <location>
        <begin position="184"/>
        <end position="193"/>
    </location>
</feature>
<dbReference type="PANTHER" id="PTHR11339:SF373">
    <property type="entry name" value="VWFD DOMAIN-CONTAINING PROTEIN"/>
    <property type="match status" value="1"/>
</dbReference>
<dbReference type="Pfam" id="PF12661">
    <property type="entry name" value="hEGF"/>
    <property type="match status" value="1"/>
</dbReference>
<dbReference type="SMART" id="SM00060">
    <property type="entry name" value="FN3"/>
    <property type="match status" value="7"/>
</dbReference>
<dbReference type="PROSITE" id="PS50026">
    <property type="entry name" value="EGF_3"/>
    <property type="match status" value="19"/>
</dbReference>
<dbReference type="Pfam" id="PF00041">
    <property type="entry name" value="fn3"/>
    <property type="match status" value="1"/>
</dbReference>
<feature type="domain" description="EGF-like" evidence="6">
    <location>
        <begin position="34"/>
        <end position="71"/>
    </location>
</feature>
<feature type="domain" description="VWFD" evidence="8">
    <location>
        <begin position="276"/>
        <end position="454"/>
    </location>
</feature>
<evidence type="ECO:0000259" key="7">
    <source>
        <dbReference type="PROSITE" id="PS50853"/>
    </source>
</evidence>
<feature type="domain" description="EGF-like" evidence="6">
    <location>
        <begin position="710"/>
        <end position="746"/>
    </location>
</feature>
<dbReference type="PROSITE" id="PS01187">
    <property type="entry name" value="EGF_CA"/>
    <property type="match status" value="5"/>
</dbReference>
<dbReference type="SUPFAM" id="SSF57196">
    <property type="entry name" value="EGF/Laminin"/>
    <property type="match status" value="17"/>
</dbReference>
<feature type="domain" description="Fibronectin type-III" evidence="7">
    <location>
        <begin position="2212"/>
        <end position="2303"/>
    </location>
</feature>
<feature type="disulfide bond" evidence="5">
    <location>
        <begin position="38"/>
        <end position="48"/>
    </location>
</feature>
<evidence type="ECO:0000259" key="8">
    <source>
        <dbReference type="PROSITE" id="PS51233"/>
    </source>
</evidence>
<feature type="domain" description="EGF-like" evidence="6">
    <location>
        <begin position="1309"/>
        <end position="1345"/>
    </location>
</feature>
<feature type="domain" description="EGF-like" evidence="6">
    <location>
        <begin position="748"/>
        <end position="784"/>
    </location>
</feature>
<feature type="domain" description="VWFD" evidence="8">
    <location>
        <begin position="4417"/>
        <end position="4602"/>
    </location>
</feature>
<feature type="domain" description="EGF-like" evidence="6">
    <location>
        <begin position="3977"/>
        <end position="4017"/>
    </location>
</feature>
<organism evidence="9 10">
    <name type="scientific">Saccoglossus kowalevskii</name>
    <name type="common">Acorn worm</name>
    <dbReference type="NCBI Taxonomy" id="10224"/>
    <lineage>
        <taxon>Eukaryota</taxon>
        <taxon>Metazoa</taxon>
        <taxon>Hemichordata</taxon>
        <taxon>Enteropneusta</taxon>
        <taxon>Harrimaniidae</taxon>
        <taxon>Saccoglossus</taxon>
    </lineage>
</organism>
<feature type="domain" description="EGF-like" evidence="6">
    <location>
        <begin position="1273"/>
        <end position="1308"/>
    </location>
</feature>
<dbReference type="Gene3D" id="2.60.40.10">
    <property type="entry name" value="Immunoglobulins"/>
    <property type="match status" value="5"/>
</dbReference>
<feature type="disulfide bond" evidence="5">
    <location>
        <begin position="1411"/>
        <end position="1420"/>
    </location>
</feature>
<feature type="disulfide bond" evidence="5">
    <location>
        <begin position="1335"/>
        <end position="1344"/>
    </location>
</feature>
<feature type="domain" description="Fibronectin type-III" evidence="7">
    <location>
        <begin position="4697"/>
        <end position="4789"/>
    </location>
</feature>
<dbReference type="InterPro" id="IPR000742">
    <property type="entry name" value="EGF"/>
</dbReference>
<keyword evidence="1 5" id="KW-0245">EGF-like domain</keyword>
<dbReference type="Gene3D" id="2.40.155.10">
    <property type="entry name" value="Green fluorescent protein"/>
    <property type="match status" value="1"/>
</dbReference>
<dbReference type="InterPro" id="IPR003961">
    <property type="entry name" value="FN3_dom"/>
</dbReference>
<feature type="domain" description="Fibronectin type-III" evidence="7">
    <location>
        <begin position="4986"/>
        <end position="5075"/>
    </location>
</feature>
<dbReference type="Pfam" id="PF00094">
    <property type="entry name" value="VWD"/>
    <property type="match status" value="10"/>
</dbReference>
<feature type="disulfide bond" evidence="5">
    <location>
        <begin position="224"/>
        <end position="233"/>
    </location>
</feature>
<dbReference type="SMART" id="SM00181">
    <property type="entry name" value="EGF"/>
    <property type="match status" value="27"/>
</dbReference>
<keyword evidence="2" id="KW-0677">Repeat</keyword>
<dbReference type="CDD" id="cd00063">
    <property type="entry name" value="FN3"/>
    <property type="match status" value="6"/>
</dbReference>
<dbReference type="InterPro" id="IPR013783">
    <property type="entry name" value="Ig-like_fold"/>
</dbReference>
<feature type="disulfide bond" evidence="5">
    <location>
        <begin position="853"/>
        <end position="862"/>
    </location>
</feature>
<feature type="disulfide bond" evidence="5">
    <location>
        <begin position="1450"/>
        <end position="1459"/>
    </location>
</feature>
<feature type="non-terminal residue" evidence="10">
    <location>
        <position position="5266"/>
    </location>
</feature>
<feature type="domain" description="Fibronectin type-III" evidence="7">
    <location>
        <begin position="1505"/>
        <end position="1594"/>
    </location>
</feature>
<feature type="domain" description="EGF-like" evidence="6">
    <location>
        <begin position="1385"/>
        <end position="1421"/>
    </location>
</feature>
<dbReference type="SMART" id="SM00216">
    <property type="entry name" value="VWD"/>
    <property type="match status" value="9"/>
</dbReference>
<evidence type="ECO:0000256" key="4">
    <source>
        <dbReference type="ARBA" id="ARBA00023180"/>
    </source>
</evidence>
<feature type="disulfide bond" evidence="5">
    <location>
        <begin position="143"/>
        <end position="152"/>
    </location>
</feature>
<feature type="domain" description="EGF-like" evidence="6">
    <location>
        <begin position="196"/>
        <end position="234"/>
    </location>
</feature>
<evidence type="ECO:0000256" key="2">
    <source>
        <dbReference type="ARBA" id="ARBA00022737"/>
    </source>
</evidence>
<feature type="domain" description="EGF-like" evidence="6">
    <location>
        <begin position="236"/>
        <end position="272"/>
    </location>
</feature>
<feature type="domain" description="VWFD" evidence="8">
    <location>
        <begin position="867"/>
        <end position="1054"/>
    </location>
</feature>
<dbReference type="SMART" id="SM00832">
    <property type="entry name" value="C8"/>
    <property type="match status" value="10"/>
</dbReference>
<dbReference type="Gene3D" id="2.10.25.10">
    <property type="entry name" value="Laminin"/>
    <property type="match status" value="27"/>
</dbReference>
<feature type="disulfide bond" evidence="5">
    <location>
        <begin position="736"/>
        <end position="745"/>
    </location>
</feature>
<dbReference type="RefSeq" id="XP_006813815.1">
    <property type="nucleotide sequence ID" value="XM_006813752.1"/>
</dbReference>
<dbReference type="InterPro" id="IPR009017">
    <property type="entry name" value="GFP"/>
</dbReference>
<feature type="domain" description="Fibronectin type-III" evidence="7">
    <location>
        <begin position="2108"/>
        <end position="2197"/>
    </location>
</feature>
<feature type="disulfide bond" evidence="5">
    <location>
        <begin position="1488"/>
        <end position="1497"/>
    </location>
</feature>
<evidence type="ECO:0000259" key="6">
    <source>
        <dbReference type="PROSITE" id="PS50026"/>
    </source>
</evidence>
<dbReference type="PANTHER" id="PTHR11339">
    <property type="entry name" value="EXTRACELLULAR MATRIX GLYCOPROTEIN RELATED"/>
    <property type="match status" value="1"/>
</dbReference>
<feature type="disulfide bond" evidence="5">
    <location>
        <begin position="61"/>
        <end position="70"/>
    </location>
</feature>
<feature type="domain" description="EGF-like" evidence="6">
    <location>
        <begin position="155"/>
        <end position="194"/>
    </location>
</feature>
<feature type="domain" description="VWFD" evidence="8">
    <location>
        <begin position="5200"/>
        <end position="5266"/>
    </location>
</feature>
<feature type="domain" description="EGF-like" evidence="6">
    <location>
        <begin position="674"/>
        <end position="709"/>
    </location>
</feature>
<keyword evidence="4" id="KW-0325">Glycoprotein</keyword>
<name>A0ABM0M1C4_SACKO</name>
<dbReference type="PROSITE" id="PS50853">
    <property type="entry name" value="FN3"/>
    <property type="match status" value="7"/>
</dbReference>
<feature type="disulfide bond" evidence="5">
    <location>
        <begin position="774"/>
        <end position="783"/>
    </location>
</feature>
<feature type="disulfide bond" evidence="5">
    <location>
        <begin position="205"/>
        <end position="222"/>
    </location>
</feature>
<dbReference type="InterPro" id="IPR014853">
    <property type="entry name" value="VWF/SSPO/ZAN-like_Cys-rich_dom"/>
</dbReference>
<dbReference type="Pfam" id="PF08742">
    <property type="entry name" value="C8"/>
    <property type="match status" value="10"/>
</dbReference>
<feature type="domain" description="VWFD" evidence="8">
    <location>
        <begin position="3047"/>
        <end position="3225"/>
    </location>
</feature>
<dbReference type="InterPro" id="IPR013032">
    <property type="entry name" value="EGF-like_CS"/>
</dbReference>
<reference evidence="10" key="1">
    <citation type="submission" date="2025-08" db="UniProtKB">
        <authorList>
            <consortium name="RefSeq"/>
        </authorList>
    </citation>
    <scope>IDENTIFICATION</scope>
    <source>
        <tissue evidence="10">Testes</tissue>
    </source>
</reference>
<feature type="domain" description="VWFD" evidence="8">
    <location>
        <begin position="3626"/>
        <end position="3800"/>
    </location>
</feature>
<dbReference type="InterPro" id="IPR025615">
    <property type="entry name" value="TILa_dom"/>
</dbReference>
<keyword evidence="3 5" id="KW-1015">Disulfide bond</keyword>
<feature type="domain" description="EGF-like" evidence="6">
    <location>
        <begin position="1462"/>
        <end position="1498"/>
    </location>
</feature>
<evidence type="ECO:0000256" key="1">
    <source>
        <dbReference type="ARBA" id="ARBA00022536"/>
    </source>
</evidence>
<feature type="domain" description="VWFD" evidence="8">
    <location>
        <begin position="1715"/>
        <end position="1891"/>
    </location>
</feature>
<evidence type="ECO:0000256" key="5">
    <source>
        <dbReference type="PROSITE-ProRule" id="PRU00076"/>
    </source>
</evidence>
<feature type="domain" description="EGF-like" evidence="6">
    <location>
        <begin position="4374"/>
        <end position="4413"/>
    </location>
</feature>
<dbReference type="InterPro" id="IPR036116">
    <property type="entry name" value="FN3_sf"/>
</dbReference>
<feature type="domain" description="Fibronectin type-III" evidence="7">
    <location>
        <begin position="1608"/>
        <end position="1703"/>
    </location>
</feature>
<feature type="domain" description="VWFD" evidence="8">
    <location>
        <begin position="2315"/>
        <end position="2506"/>
    </location>
</feature>
<feature type="disulfide bond" evidence="5">
    <location>
        <begin position="815"/>
        <end position="824"/>
    </location>
</feature>
<gene>
    <name evidence="10" type="primary">LOC102805457</name>
</gene>
<dbReference type="InterPro" id="IPR001881">
    <property type="entry name" value="EGF-like_Ca-bd_dom"/>
</dbReference>
<feature type="domain" description="EGF-like" evidence="6">
    <location>
        <begin position="1424"/>
        <end position="1460"/>
    </location>
</feature>
<dbReference type="InterPro" id="IPR001846">
    <property type="entry name" value="VWF_type-D"/>
</dbReference>
<feature type="domain" description="EGF-like" evidence="6">
    <location>
        <begin position="111"/>
        <end position="153"/>
    </location>
</feature>
<dbReference type="InterPro" id="IPR018097">
    <property type="entry name" value="EGF_Ca-bd_CS"/>
</dbReference>
<dbReference type="InterPro" id="IPR036084">
    <property type="entry name" value="Ser_inhib-like_sf"/>
</dbReference>
<proteinExistence type="predicted"/>
<evidence type="ECO:0000313" key="10">
    <source>
        <dbReference type="RefSeq" id="XP_006813815.1"/>
    </source>
</evidence>
<feature type="disulfide bond" evidence="5">
    <location>
        <begin position="99"/>
        <end position="108"/>
    </location>
</feature>
<feature type="domain" description="VWFD" evidence="8">
    <location>
        <begin position="4021"/>
        <end position="4196"/>
    </location>
</feature>
<feature type="disulfide bond" evidence="5">
    <location>
        <begin position="1298"/>
        <end position="1307"/>
    </location>
</feature>
<feature type="domain" description="EGF-like" evidence="6">
    <location>
        <begin position="786"/>
        <end position="825"/>
    </location>
</feature>
<dbReference type="InterPro" id="IPR000152">
    <property type="entry name" value="EGF-type_Asp/Asn_hydroxyl_site"/>
</dbReference>